<sequence>MNSKAFSAIIPLYEKHASAFAKMRPTNLSEKVWLDKFISHLPPGGHILDLGCGNGSPIAEYLLSQGVNVTGVDSSPSMIARCKEKFPQGSWRVADMRELRLNIQFDGLLAWDSFFHLCHADQRKIFALFSAYTKEGAPLMFNAGPEEGEAIGEFQGEPLAHSSLSSHEYESLMQKYNFHLIEHVVEDKQCNGRTIWLAAKNIT</sequence>
<dbReference type="InterPro" id="IPR041698">
    <property type="entry name" value="Methyltransf_25"/>
</dbReference>
<proteinExistence type="predicted"/>
<dbReference type="EMBL" id="MSAG01000021">
    <property type="protein sequence ID" value="PUX20904.1"/>
    <property type="molecule type" value="Genomic_DNA"/>
</dbReference>
<dbReference type="PANTHER" id="PTHR43861">
    <property type="entry name" value="TRANS-ACONITATE 2-METHYLTRANSFERASE-RELATED"/>
    <property type="match status" value="1"/>
</dbReference>
<dbReference type="AlphaFoldDB" id="A0A2T7B3M8"/>
<evidence type="ECO:0000256" key="1">
    <source>
        <dbReference type="ARBA" id="ARBA00022679"/>
    </source>
</evidence>
<reference evidence="3" key="1">
    <citation type="submission" date="2016-12" db="EMBL/GenBank/DDBJ databases">
        <title>Analysis of the Molecular Diversity Among Cronobacter Species Isolated from Filth Flies Using a Pan Genomic DNA Microarray.</title>
        <authorList>
            <person name="Pava-Ripoll M."/>
            <person name="Tall B."/>
            <person name="Farber J."/>
            <person name="Fanning S."/>
            <person name="Lehner A."/>
            <person name="Stephan R."/>
            <person name="Pagotto F."/>
            <person name="Iverson C."/>
            <person name="Ziobro G."/>
            <person name="Miller A."/>
            <person name="Pearson R."/>
            <person name="Yan Q."/>
            <person name="Kim M."/>
            <person name="Jeong S."/>
            <person name="Park J."/>
            <person name="Jun S."/>
            <person name="Choi H."/>
            <person name="Chung T."/>
            <person name="Yoo Y."/>
            <person name="Park E."/>
            <person name="Hwang S."/>
            <person name="Lee B."/>
            <person name="Sathyamoorthy V."/>
            <person name="Carter L."/>
            <person name="Mammel M."/>
            <person name="Jackson S."/>
            <person name="Kothary M."/>
            <person name="Patel I."/>
            <person name="Grim C."/>
            <person name="Gopinath G."/>
            <person name="Gangiredla J."/>
            <person name="Chase H."/>
        </authorList>
    </citation>
    <scope>NUCLEOTIDE SEQUENCE [LARGE SCALE GENOMIC DNA]</scope>
    <source>
        <strain evidence="3">MOD1-Sh41s</strain>
    </source>
</reference>
<evidence type="ECO:0000313" key="3">
    <source>
        <dbReference type="EMBL" id="PUX20904.1"/>
    </source>
</evidence>
<keyword evidence="1 3" id="KW-0808">Transferase</keyword>
<gene>
    <name evidence="3" type="ORF">BS411_13555</name>
</gene>
<feature type="domain" description="Methyltransferase" evidence="2">
    <location>
        <begin position="47"/>
        <end position="136"/>
    </location>
</feature>
<dbReference type="RefSeq" id="WP_075198800.1">
    <property type="nucleotide sequence ID" value="NZ_CP187984.1"/>
</dbReference>
<dbReference type="Gene3D" id="3.40.50.150">
    <property type="entry name" value="Vaccinia Virus protein VP39"/>
    <property type="match status" value="1"/>
</dbReference>
<keyword evidence="3" id="KW-0489">Methyltransferase</keyword>
<dbReference type="InterPro" id="IPR029063">
    <property type="entry name" value="SAM-dependent_MTases_sf"/>
</dbReference>
<dbReference type="GO" id="GO:0008168">
    <property type="term" value="F:methyltransferase activity"/>
    <property type="evidence" value="ECO:0007669"/>
    <property type="project" value="UniProtKB-KW"/>
</dbReference>
<accession>A0A2T7B3M8</accession>
<organism evidence="3">
    <name type="scientific">Cronobacter turicensis</name>
    <dbReference type="NCBI Taxonomy" id="413502"/>
    <lineage>
        <taxon>Bacteria</taxon>
        <taxon>Pseudomonadati</taxon>
        <taxon>Pseudomonadota</taxon>
        <taxon>Gammaproteobacteria</taxon>
        <taxon>Enterobacterales</taxon>
        <taxon>Enterobacteriaceae</taxon>
        <taxon>Cronobacter</taxon>
    </lineage>
</organism>
<dbReference type="SUPFAM" id="SSF53335">
    <property type="entry name" value="S-adenosyl-L-methionine-dependent methyltransferases"/>
    <property type="match status" value="1"/>
</dbReference>
<comment type="caution">
    <text evidence="3">The sequence shown here is derived from an EMBL/GenBank/DDBJ whole genome shotgun (WGS) entry which is preliminary data.</text>
</comment>
<dbReference type="OrthoDB" id="9791837at2"/>
<dbReference type="GO" id="GO:0032259">
    <property type="term" value="P:methylation"/>
    <property type="evidence" value="ECO:0007669"/>
    <property type="project" value="UniProtKB-KW"/>
</dbReference>
<protein>
    <submittedName>
        <fullName evidence="3">Class I SAM-dependent methyltransferase</fullName>
    </submittedName>
</protein>
<dbReference type="Pfam" id="PF13649">
    <property type="entry name" value="Methyltransf_25"/>
    <property type="match status" value="1"/>
</dbReference>
<name>A0A2T7B3M8_9ENTR</name>
<dbReference type="CDD" id="cd02440">
    <property type="entry name" value="AdoMet_MTases"/>
    <property type="match status" value="1"/>
</dbReference>
<evidence type="ECO:0000259" key="2">
    <source>
        <dbReference type="Pfam" id="PF13649"/>
    </source>
</evidence>